<dbReference type="SMART" id="SM00249">
    <property type="entry name" value="PHD"/>
    <property type="match status" value="1"/>
</dbReference>
<evidence type="ECO:0000256" key="2">
    <source>
        <dbReference type="ARBA" id="ARBA00022771"/>
    </source>
</evidence>
<feature type="region of interest" description="Disordered" evidence="5">
    <location>
        <begin position="359"/>
        <end position="396"/>
    </location>
</feature>
<dbReference type="EMBL" id="CAJOBG010000996">
    <property type="protein sequence ID" value="CAF3882320.1"/>
    <property type="molecule type" value="Genomic_DNA"/>
</dbReference>
<evidence type="ECO:0000256" key="1">
    <source>
        <dbReference type="ARBA" id="ARBA00022723"/>
    </source>
</evidence>
<dbReference type="PROSITE" id="PS50016">
    <property type="entry name" value="ZF_PHD_2"/>
    <property type="match status" value="1"/>
</dbReference>
<dbReference type="InterPro" id="IPR019787">
    <property type="entry name" value="Znf_PHD-finger"/>
</dbReference>
<dbReference type="InterPro" id="IPR019786">
    <property type="entry name" value="Zinc_finger_PHD-type_CS"/>
</dbReference>
<feature type="domain" description="PHD-type" evidence="6">
    <location>
        <begin position="119"/>
        <end position="174"/>
    </location>
</feature>
<evidence type="ECO:0000259" key="6">
    <source>
        <dbReference type="PROSITE" id="PS50016"/>
    </source>
</evidence>
<feature type="region of interest" description="Disordered" evidence="5">
    <location>
        <begin position="182"/>
        <end position="227"/>
    </location>
</feature>
<dbReference type="Proteomes" id="UP000663842">
    <property type="component" value="Unassembled WGS sequence"/>
</dbReference>
<name>A0A819GMT2_9BILA</name>
<keyword evidence="2 4" id="KW-0863">Zinc-finger</keyword>
<dbReference type="InterPro" id="IPR013083">
    <property type="entry name" value="Znf_RING/FYVE/PHD"/>
</dbReference>
<dbReference type="PANTHER" id="PTHR45975:SF2">
    <property type="entry name" value="NUCLEOSOME-REMODELING FACTOR SUBUNIT BPTF"/>
    <property type="match status" value="1"/>
</dbReference>
<dbReference type="InterPro" id="IPR038028">
    <property type="entry name" value="BPTF"/>
</dbReference>
<dbReference type="GO" id="GO:0006357">
    <property type="term" value="P:regulation of transcription by RNA polymerase II"/>
    <property type="evidence" value="ECO:0007669"/>
    <property type="project" value="InterPro"/>
</dbReference>
<sequence length="418" mass="48081">MTIGDLCEMGLSNKHTNIDRLINDRESDLTKISHENKRKSYPQRNNRTKLNYRDLERGMYEQIRQSTWSLSSSTLMNKNEKNHRPICDDDDIIDLTIDDDDDDDDDEKTNGDIDKFHRRLWCICKTPWDHSKLMLRCGSCANWFHGDCVGMTKEEAKELELDGNDFICPSCQELQDSKSIMKSSNESIPIKRKHSHSGSTTDNLDKSENKVSSRNISNDASSKRSKNDIDFQRTDSLSESKVDCIVYGCNNAAKPNKIFCSSPCIRRHINDRLQTIRRSKAKDNDDIPTREDIALYDNKSKIILEKNLVPRIEDLYTWLNQHPSYEIIQSSSKCSVLLRENQSTNFASSLTSVVSTAKSKPLSKPITTNQQKDAKPNQNKKISIQNQKPINNTTTDIRSKVPSTLYDKILMRHEIFYS</sequence>
<dbReference type="AlphaFoldDB" id="A0A819GMT2"/>
<dbReference type="GO" id="GO:0008270">
    <property type="term" value="F:zinc ion binding"/>
    <property type="evidence" value="ECO:0007669"/>
    <property type="project" value="UniProtKB-KW"/>
</dbReference>
<feature type="compositionally biased region" description="Polar residues" evidence="5">
    <location>
        <begin position="365"/>
        <end position="396"/>
    </location>
</feature>
<dbReference type="InterPro" id="IPR037259">
    <property type="entry name" value="BRK_sf"/>
</dbReference>
<dbReference type="SUPFAM" id="SSF57903">
    <property type="entry name" value="FYVE/PHD zinc finger"/>
    <property type="match status" value="1"/>
</dbReference>
<dbReference type="Gene3D" id="3.30.40.10">
    <property type="entry name" value="Zinc/RING finger domain, C3HC4 (zinc finger)"/>
    <property type="match status" value="1"/>
</dbReference>
<keyword evidence="3" id="KW-0862">Zinc</keyword>
<dbReference type="GO" id="GO:0000978">
    <property type="term" value="F:RNA polymerase II cis-regulatory region sequence-specific DNA binding"/>
    <property type="evidence" value="ECO:0007669"/>
    <property type="project" value="TreeGrafter"/>
</dbReference>
<keyword evidence="1" id="KW-0479">Metal-binding</keyword>
<dbReference type="GO" id="GO:0016589">
    <property type="term" value="C:NURF complex"/>
    <property type="evidence" value="ECO:0007669"/>
    <property type="project" value="InterPro"/>
</dbReference>
<keyword evidence="9" id="KW-1185">Reference proteome</keyword>
<dbReference type="EMBL" id="CAJOBF010000801">
    <property type="protein sequence ID" value="CAF3871366.1"/>
    <property type="molecule type" value="Genomic_DNA"/>
</dbReference>
<organism evidence="8 9">
    <name type="scientific">Rotaria magnacalcarata</name>
    <dbReference type="NCBI Taxonomy" id="392030"/>
    <lineage>
        <taxon>Eukaryota</taxon>
        <taxon>Metazoa</taxon>
        <taxon>Spiralia</taxon>
        <taxon>Gnathifera</taxon>
        <taxon>Rotifera</taxon>
        <taxon>Eurotatoria</taxon>
        <taxon>Bdelloidea</taxon>
        <taxon>Philodinida</taxon>
        <taxon>Philodinidae</taxon>
        <taxon>Rotaria</taxon>
    </lineage>
</organism>
<gene>
    <name evidence="8" type="ORF">OVN521_LOCUS8532</name>
    <name evidence="7" type="ORF">UXM345_LOCUS8949</name>
</gene>
<evidence type="ECO:0000256" key="3">
    <source>
        <dbReference type="ARBA" id="ARBA00022833"/>
    </source>
</evidence>
<dbReference type="InterPro" id="IPR011011">
    <property type="entry name" value="Znf_FYVE_PHD"/>
</dbReference>
<accession>A0A819GMT2</accession>
<protein>
    <recommendedName>
        <fullName evidence="6">PHD-type domain-containing protein</fullName>
    </recommendedName>
</protein>
<dbReference type="Proteomes" id="UP000663866">
    <property type="component" value="Unassembled WGS sequence"/>
</dbReference>
<comment type="caution">
    <text evidence="8">The sequence shown here is derived from an EMBL/GenBank/DDBJ whole genome shotgun (WGS) entry which is preliminary data.</text>
</comment>
<dbReference type="SUPFAM" id="SSF160481">
    <property type="entry name" value="BRK domain-like"/>
    <property type="match status" value="1"/>
</dbReference>
<evidence type="ECO:0000313" key="9">
    <source>
        <dbReference type="Proteomes" id="UP000663866"/>
    </source>
</evidence>
<dbReference type="PANTHER" id="PTHR45975">
    <property type="entry name" value="NUCLEOSOME-REMODELING FACTOR SUBUNIT BPTF"/>
    <property type="match status" value="1"/>
</dbReference>
<reference evidence="8" key="1">
    <citation type="submission" date="2021-02" db="EMBL/GenBank/DDBJ databases">
        <authorList>
            <person name="Nowell W R."/>
        </authorList>
    </citation>
    <scope>NUCLEOTIDE SEQUENCE</scope>
</reference>
<dbReference type="Pfam" id="PF00628">
    <property type="entry name" value="PHD"/>
    <property type="match status" value="1"/>
</dbReference>
<evidence type="ECO:0000313" key="8">
    <source>
        <dbReference type="EMBL" id="CAF3882320.1"/>
    </source>
</evidence>
<evidence type="ECO:0000313" key="7">
    <source>
        <dbReference type="EMBL" id="CAF3871366.1"/>
    </source>
</evidence>
<proteinExistence type="predicted"/>
<dbReference type="PROSITE" id="PS01359">
    <property type="entry name" value="ZF_PHD_1"/>
    <property type="match status" value="1"/>
</dbReference>
<evidence type="ECO:0000256" key="5">
    <source>
        <dbReference type="SAM" id="MobiDB-lite"/>
    </source>
</evidence>
<dbReference type="InterPro" id="IPR001965">
    <property type="entry name" value="Znf_PHD"/>
</dbReference>
<evidence type="ECO:0000256" key="4">
    <source>
        <dbReference type="PROSITE-ProRule" id="PRU00146"/>
    </source>
</evidence>